<dbReference type="SMART" id="SM00937">
    <property type="entry name" value="PCRF"/>
    <property type="match status" value="1"/>
</dbReference>
<dbReference type="PANTHER" id="PTHR43116:SF4">
    <property type="entry name" value="PEPTIDE CHAIN RELEASE FACTOR PRFB3, CHLOROPLASTIC"/>
    <property type="match status" value="1"/>
</dbReference>
<evidence type="ECO:0000256" key="1">
    <source>
        <dbReference type="ARBA" id="ARBA00010835"/>
    </source>
</evidence>
<dbReference type="STRING" id="3476.A0A2P5A3V8"/>
<dbReference type="AlphaFoldDB" id="A0A2P5A3V8"/>
<dbReference type="SUPFAM" id="SSF75620">
    <property type="entry name" value="Release factor"/>
    <property type="match status" value="1"/>
</dbReference>
<sequence length="450" mass="50322">MLSMATEPAFVRRASASTTLLTSKCKASKRKACSRIQLPLYSAVRASYSTDEDKNKVYKQLGLFALKRKIEDAVLRAEMLAPVALEHEEARRNKQEEMVRAYDLWDDPAKSDEILAKFADSAKVVDALKDLTYKVEEAKLITQLAEKDAINYGLFKQAYNASLDVSKVLYQYEMSKLLKRPYDIEGACVVIKAGSEGHSETVGKTHLSLEFHGPTWYYIPMNFEIWASQLLRMYTNWAKKQGQNGRVVEKRSSVNGGIMSATIEFEFKFAYGYLSGERGVHFMIRGPQVGSTLYESSSASVDVIPLFLENASDLQIDNGDLKIAPPTLLEEEQSGTRPSVCIQHIPTGISVQSAGERSQFGNRIKALNRLTAKLLVIAWEQGVSTVSDINREAIVDVWQKETRKYKSHPHKLVEDLKTGIQLPGLNSVLDGNLEPLLGAHINTRNSSDMF</sequence>
<dbReference type="InterPro" id="IPR045853">
    <property type="entry name" value="Pep_chain_release_fac_I_sf"/>
</dbReference>
<dbReference type="Gene3D" id="3.30.160.20">
    <property type="match status" value="1"/>
</dbReference>
<evidence type="ECO:0000259" key="2">
    <source>
        <dbReference type="SMART" id="SM00937"/>
    </source>
</evidence>
<proteinExistence type="inferred from homology"/>
<dbReference type="PANTHER" id="PTHR43116">
    <property type="entry name" value="PEPTIDE CHAIN RELEASE FACTOR 2"/>
    <property type="match status" value="1"/>
</dbReference>
<feature type="domain" description="Peptide chain release factor" evidence="2">
    <location>
        <begin position="143"/>
        <end position="277"/>
    </location>
</feature>
<comment type="caution">
    <text evidence="3">The sequence shown here is derived from an EMBL/GenBank/DDBJ whole genome shotgun (WGS) entry which is preliminary data.</text>
</comment>
<dbReference type="Gene3D" id="3.30.70.1660">
    <property type="match status" value="1"/>
</dbReference>
<dbReference type="InterPro" id="IPR000352">
    <property type="entry name" value="Pep_chain_release_fac_I"/>
</dbReference>
<dbReference type="OrthoDB" id="2019491at2759"/>
<gene>
    <name evidence="3" type="ORF">PanWU01x14_371630</name>
</gene>
<dbReference type="Pfam" id="PF00472">
    <property type="entry name" value="RF-1"/>
    <property type="match status" value="1"/>
</dbReference>
<dbReference type="Pfam" id="PF03462">
    <property type="entry name" value="PCRF"/>
    <property type="match status" value="1"/>
</dbReference>
<evidence type="ECO:0000313" key="3">
    <source>
        <dbReference type="EMBL" id="PON31204.1"/>
    </source>
</evidence>
<protein>
    <submittedName>
        <fullName evidence="3">Peptide chain release factor 2, bacterial</fullName>
    </submittedName>
</protein>
<keyword evidence="4" id="KW-1185">Reference proteome</keyword>
<dbReference type="GO" id="GO:0003747">
    <property type="term" value="F:translation release factor activity"/>
    <property type="evidence" value="ECO:0007669"/>
    <property type="project" value="InterPro"/>
</dbReference>
<organism evidence="3 4">
    <name type="scientific">Parasponia andersonii</name>
    <name type="common">Sponia andersonii</name>
    <dbReference type="NCBI Taxonomy" id="3476"/>
    <lineage>
        <taxon>Eukaryota</taxon>
        <taxon>Viridiplantae</taxon>
        <taxon>Streptophyta</taxon>
        <taxon>Embryophyta</taxon>
        <taxon>Tracheophyta</taxon>
        <taxon>Spermatophyta</taxon>
        <taxon>Magnoliopsida</taxon>
        <taxon>eudicotyledons</taxon>
        <taxon>Gunneridae</taxon>
        <taxon>Pentapetalae</taxon>
        <taxon>rosids</taxon>
        <taxon>fabids</taxon>
        <taxon>Rosales</taxon>
        <taxon>Cannabaceae</taxon>
        <taxon>Parasponia</taxon>
    </lineage>
</organism>
<dbReference type="InterPro" id="IPR005139">
    <property type="entry name" value="PCRF"/>
</dbReference>
<accession>A0A2P5A3V8</accession>
<dbReference type="GO" id="GO:0005737">
    <property type="term" value="C:cytoplasm"/>
    <property type="evidence" value="ECO:0007669"/>
    <property type="project" value="UniProtKB-ARBA"/>
</dbReference>
<comment type="similarity">
    <text evidence="1">Belongs to the prokaryotic/mitochondrial release factor family.</text>
</comment>
<reference evidence="4" key="1">
    <citation type="submission" date="2016-06" db="EMBL/GenBank/DDBJ databases">
        <title>Parallel loss of symbiosis genes in relatives of nitrogen-fixing non-legume Parasponia.</title>
        <authorList>
            <person name="Van Velzen R."/>
            <person name="Holmer R."/>
            <person name="Bu F."/>
            <person name="Rutten L."/>
            <person name="Van Zeijl A."/>
            <person name="Liu W."/>
            <person name="Santuari L."/>
            <person name="Cao Q."/>
            <person name="Sharma T."/>
            <person name="Shen D."/>
            <person name="Roswanjaya Y."/>
            <person name="Wardhani T."/>
            <person name="Kalhor M.S."/>
            <person name="Jansen J."/>
            <person name="Van den Hoogen J."/>
            <person name="Gungor B."/>
            <person name="Hartog M."/>
            <person name="Hontelez J."/>
            <person name="Verver J."/>
            <person name="Yang W.-C."/>
            <person name="Schijlen E."/>
            <person name="Repin R."/>
            <person name="Schilthuizen M."/>
            <person name="Schranz E."/>
            <person name="Heidstra R."/>
            <person name="Miyata K."/>
            <person name="Fedorova E."/>
            <person name="Kohlen W."/>
            <person name="Bisseling T."/>
            <person name="Smit S."/>
            <person name="Geurts R."/>
        </authorList>
    </citation>
    <scope>NUCLEOTIDE SEQUENCE [LARGE SCALE GENOMIC DNA]</scope>
    <source>
        <strain evidence="4">cv. WU1-14</strain>
    </source>
</reference>
<evidence type="ECO:0000313" key="4">
    <source>
        <dbReference type="Proteomes" id="UP000237105"/>
    </source>
</evidence>
<name>A0A2P5A3V8_PARAD</name>
<dbReference type="EMBL" id="JXTB01001305">
    <property type="protein sequence ID" value="PON31204.1"/>
    <property type="molecule type" value="Genomic_DNA"/>
</dbReference>
<dbReference type="Proteomes" id="UP000237105">
    <property type="component" value="Unassembled WGS sequence"/>
</dbReference>